<dbReference type="RefSeq" id="WP_014003790.1">
    <property type="nucleotide sequence ID" value="NC_015851.1"/>
</dbReference>
<evidence type="ECO:0000313" key="2">
    <source>
        <dbReference type="Proteomes" id="UP000006135"/>
    </source>
</evidence>
<dbReference type="HOGENOM" id="CLU_2550586_0_0_6"/>
<gene>
    <name evidence="1" type="ordered locus">Atc_m171</name>
</gene>
<keyword evidence="1" id="KW-0614">Plasmid</keyword>
<protein>
    <submittedName>
        <fullName evidence="1">Uncharacterized protein</fullName>
    </submittedName>
</protein>
<dbReference type="EMBL" id="CP002574">
    <property type="protein sequence ID" value="AEK59702.1"/>
    <property type="molecule type" value="Genomic_DNA"/>
</dbReference>
<sequence>MSTFYIAPAFSNQAGQCRIVRHDRRIKNPARHHREHQEEWKEAGLMSSQGRLVCLEASAMMAKIFREREPLAAGLVVYEGCP</sequence>
<organism evidence="1 2">
    <name type="scientific">Acidithiobacillus caldus (strain SM-1)</name>
    <dbReference type="NCBI Taxonomy" id="990288"/>
    <lineage>
        <taxon>Bacteria</taxon>
        <taxon>Pseudomonadati</taxon>
        <taxon>Pseudomonadota</taxon>
        <taxon>Acidithiobacillia</taxon>
        <taxon>Acidithiobacillales</taxon>
        <taxon>Acidithiobacillaceae</taxon>
        <taxon>Acidithiobacillus</taxon>
    </lineage>
</organism>
<evidence type="ECO:0000313" key="1">
    <source>
        <dbReference type="EMBL" id="AEK59702.1"/>
    </source>
</evidence>
<dbReference type="AlphaFoldDB" id="F9ZU83"/>
<keyword evidence="2" id="KW-1185">Reference proteome</keyword>
<geneLocation type="plasmid" evidence="1 2">
    <name>megaplasmid</name>
</geneLocation>
<name>F9ZU83_ACICS</name>
<dbReference type="GeneID" id="92932943"/>
<proteinExistence type="predicted"/>
<dbReference type="Proteomes" id="UP000006135">
    <property type="component" value="Plasmid megaplasmid"/>
</dbReference>
<reference evidence="1 2" key="1">
    <citation type="journal article" date="2011" name="J. Genet. Genomics">
        <title>Unraveling the Acidithiobacillus caldus complete genome and its central metabolisms for carbon assimilation.</title>
        <authorList>
            <person name="You X.Y."/>
            <person name="Guo X."/>
            <person name="Zheng H.J."/>
            <person name="Zhang M.J."/>
            <person name="Liu L.J."/>
            <person name="Zhu Y.Q."/>
            <person name="Zhu B."/>
            <person name="Wang S.Y."/>
            <person name="Zhao G.P."/>
            <person name="Poetsch A."/>
            <person name="Jiang C.Y."/>
            <person name="Liu S.J."/>
        </authorList>
    </citation>
    <scope>NUCLEOTIDE SEQUENCE [LARGE SCALE GENOMIC DNA]</scope>
    <source>
        <strain evidence="1 2">SM-1</strain>
        <plasmid evidence="2">Plasmid megaplasmid</plasmid>
    </source>
</reference>
<accession>F9ZU83</accession>
<dbReference type="KEGG" id="acu:Atc_m171"/>